<dbReference type="PANTHER" id="PTHR12411">
    <property type="entry name" value="CYSTEINE PROTEASE FAMILY C1-RELATED"/>
    <property type="match status" value="1"/>
</dbReference>
<feature type="signal peptide" evidence="7">
    <location>
        <begin position="1"/>
        <end position="28"/>
    </location>
</feature>
<dbReference type="Pfam" id="PF00112">
    <property type="entry name" value="Peptidase_C1"/>
    <property type="match status" value="1"/>
</dbReference>
<proteinExistence type="inferred from homology"/>
<reference evidence="10" key="1">
    <citation type="submission" date="2019-05" db="EMBL/GenBank/DDBJ databases">
        <title>Annotation for the trematode Fasciolopsis buski.</title>
        <authorList>
            <person name="Choi Y.-J."/>
        </authorList>
    </citation>
    <scope>NUCLEOTIDE SEQUENCE</scope>
    <source>
        <strain evidence="10">HT</strain>
        <tissue evidence="10">Whole worm</tissue>
    </source>
</reference>
<dbReference type="InterPro" id="IPR013128">
    <property type="entry name" value="Peptidase_C1A"/>
</dbReference>
<dbReference type="SMART" id="SM00645">
    <property type="entry name" value="Pept_C1"/>
    <property type="match status" value="1"/>
</dbReference>
<dbReference type="Pfam" id="PF08246">
    <property type="entry name" value="Inhibitor_I29"/>
    <property type="match status" value="1"/>
</dbReference>
<dbReference type="Proteomes" id="UP000728185">
    <property type="component" value="Unassembled WGS sequence"/>
</dbReference>
<evidence type="ECO:0000259" key="8">
    <source>
        <dbReference type="SMART" id="SM00645"/>
    </source>
</evidence>
<dbReference type="InterPro" id="IPR000169">
    <property type="entry name" value="Pept_cys_AS"/>
</dbReference>
<dbReference type="SUPFAM" id="SSF54001">
    <property type="entry name" value="Cysteine proteinases"/>
    <property type="match status" value="1"/>
</dbReference>
<keyword evidence="7" id="KW-0732">Signal</keyword>
<organism evidence="10 11">
    <name type="scientific">Fasciolopsis buskii</name>
    <dbReference type="NCBI Taxonomy" id="27845"/>
    <lineage>
        <taxon>Eukaryota</taxon>
        <taxon>Metazoa</taxon>
        <taxon>Spiralia</taxon>
        <taxon>Lophotrochozoa</taxon>
        <taxon>Platyhelminthes</taxon>
        <taxon>Trematoda</taxon>
        <taxon>Digenea</taxon>
        <taxon>Plagiorchiida</taxon>
        <taxon>Echinostomata</taxon>
        <taxon>Echinostomatoidea</taxon>
        <taxon>Fasciolidae</taxon>
        <taxon>Fasciolopsis</taxon>
    </lineage>
</organism>
<keyword evidence="11" id="KW-1185">Reference proteome</keyword>
<dbReference type="InterPro" id="IPR013201">
    <property type="entry name" value="Prot_inhib_I29"/>
</dbReference>
<feature type="domain" description="Peptidase C1A papain C-terminal" evidence="8">
    <location>
        <begin position="135"/>
        <end position="243"/>
    </location>
</feature>
<evidence type="ECO:0000256" key="2">
    <source>
        <dbReference type="ARBA" id="ARBA00022670"/>
    </source>
</evidence>
<name>A0A8E0S9T3_9TREM</name>
<keyword evidence="6" id="KW-1015">Disulfide bond</keyword>
<keyword evidence="5" id="KW-0865">Zymogen</keyword>
<dbReference type="InterPro" id="IPR039417">
    <property type="entry name" value="Peptidase_C1A_papain-like"/>
</dbReference>
<feature type="chain" id="PRO_5034284711" evidence="7">
    <location>
        <begin position="29"/>
        <end position="243"/>
    </location>
</feature>
<sequence>MFTRPSIVLTTLFVLIFPIDVFVRTTSAVELNRQSIDEQWSHWKRVHNKRYISDEEHDRRRANWVRNLVTVMQHNVNHDLGLVSYSMELNGFTDLSWTEFRDRYARGYRSDLLKVRGIRLSDSSIPFNRSEVGDVPDRVDWRDRGLVREVKNQGECGSCWAFSTTGALEGQYAKKYGKQMEFSEQQLVDCSVKYGNHGCHGGSFVTAFEYLERQGLESELDYPYHAMVSVTVGMFKLEQNVSK</sequence>
<dbReference type="InterPro" id="IPR038765">
    <property type="entry name" value="Papain-like_cys_pep_sf"/>
</dbReference>
<dbReference type="AlphaFoldDB" id="A0A8E0S9T3"/>
<dbReference type="GO" id="GO:0006508">
    <property type="term" value="P:proteolysis"/>
    <property type="evidence" value="ECO:0007669"/>
    <property type="project" value="UniProtKB-KW"/>
</dbReference>
<evidence type="ECO:0000256" key="6">
    <source>
        <dbReference type="ARBA" id="ARBA00023157"/>
    </source>
</evidence>
<evidence type="ECO:0000256" key="1">
    <source>
        <dbReference type="ARBA" id="ARBA00008455"/>
    </source>
</evidence>
<dbReference type="CDD" id="cd02248">
    <property type="entry name" value="Peptidase_C1A"/>
    <property type="match status" value="1"/>
</dbReference>
<dbReference type="SMART" id="SM00848">
    <property type="entry name" value="Inhibitor_I29"/>
    <property type="match status" value="1"/>
</dbReference>
<dbReference type="EMBL" id="LUCM01000831">
    <property type="protein sequence ID" value="KAA0199928.1"/>
    <property type="molecule type" value="Genomic_DNA"/>
</dbReference>
<keyword evidence="4" id="KW-0788">Thiol protease</keyword>
<evidence type="ECO:0000256" key="5">
    <source>
        <dbReference type="ARBA" id="ARBA00023145"/>
    </source>
</evidence>
<dbReference type="OrthoDB" id="6275316at2759"/>
<protein>
    <submittedName>
        <fullName evidence="10">Cathepsin L</fullName>
    </submittedName>
</protein>
<evidence type="ECO:0000256" key="4">
    <source>
        <dbReference type="ARBA" id="ARBA00022807"/>
    </source>
</evidence>
<gene>
    <name evidence="10" type="ORF">FBUS_01748</name>
</gene>
<evidence type="ECO:0000256" key="7">
    <source>
        <dbReference type="SAM" id="SignalP"/>
    </source>
</evidence>
<dbReference type="InterPro" id="IPR000668">
    <property type="entry name" value="Peptidase_C1A_C"/>
</dbReference>
<dbReference type="GO" id="GO:0008234">
    <property type="term" value="F:cysteine-type peptidase activity"/>
    <property type="evidence" value="ECO:0007669"/>
    <property type="project" value="UniProtKB-KW"/>
</dbReference>
<keyword evidence="2" id="KW-0645">Protease</keyword>
<accession>A0A8E0S9T3</accession>
<evidence type="ECO:0000313" key="11">
    <source>
        <dbReference type="Proteomes" id="UP000728185"/>
    </source>
</evidence>
<dbReference type="PROSITE" id="PS00139">
    <property type="entry name" value="THIOL_PROTEASE_CYS"/>
    <property type="match status" value="1"/>
</dbReference>
<dbReference type="Gene3D" id="3.90.70.10">
    <property type="entry name" value="Cysteine proteinases"/>
    <property type="match status" value="1"/>
</dbReference>
<evidence type="ECO:0000259" key="9">
    <source>
        <dbReference type="SMART" id="SM00848"/>
    </source>
</evidence>
<keyword evidence="3" id="KW-0378">Hydrolase</keyword>
<comment type="caution">
    <text evidence="10">The sequence shown here is derived from an EMBL/GenBank/DDBJ whole genome shotgun (WGS) entry which is preliminary data.</text>
</comment>
<comment type="similarity">
    <text evidence="1">Belongs to the peptidase C1 family.</text>
</comment>
<evidence type="ECO:0000256" key="3">
    <source>
        <dbReference type="ARBA" id="ARBA00022801"/>
    </source>
</evidence>
<evidence type="ECO:0000313" key="10">
    <source>
        <dbReference type="EMBL" id="KAA0199928.1"/>
    </source>
</evidence>
<feature type="domain" description="Cathepsin propeptide inhibitor" evidence="9">
    <location>
        <begin position="40"/>
        <end position="100"/>
    </location>
</feature>